<dbReference type="GO" id="GO:0005737">
    <property type="term" value="C:cytoplasm"/>
    <property type="evidence" value="ECO:0007669"/>
    <property type="project" value="TreeGrafter"/>
</dbReference>
<evidence type="ECO:0000256" key="7">
    <source>
        <dbReference type="ARBA" id="ARBA00023054"/>
    </source>
</evidence>
<keyword evidence="10 11" id="KW-0009">Actin-binding</keyword>
<evidence type="ECO:0000256" key="10">
    <source>
        <dbReference type="ARBA" id="ARBA00023203"/>
    </source>
</evidence>
<dbReference type="InterPro" id="IPR027417">
    <property type="entry name" value="P-loop_NTPase"/>
</dbReference>
<dbReference type="InterPro" id="IPR002710">
    <property type="entry name" value="Dilute_dom"/>
</dbReference>
<dbReference type="CDD" id="cd01380">
    <property type="entry name" value="MYSc_Myo5"/>
    <property type="match status" value="1"/>
</dbReference>
<dbReference type="InterPro" id="IPR001609">
    <property type="entry name" value="Myosin_head_motor_dom-like"/>
</dbReference>
<dbReference type="FunFam" id="1.20.5.190:FF:000001">
    <property type="entry name" value="unconventional myosin-Va"/>
    <property type="match status" value="2"/>
</dbReference>
<keyword evidence="2" id="KW-0597">Phosphoprotein</keyword>
<comment type="similarity">
    <text evidence="1 11">Belongs to the TRAFAC class myosin-kinesin ATPase superfamily. Myosin family.</text>
</comment>
<dbReference type="Gene3D" id="1.10.10.820">
    <property type="match status" value="1"/>
</dbReference>
<proteinExistence type="inferred from homology"/>
<feature type="coiled-coil region" evidence="12">
    <location>
        <begin position="896"/>
        <end position="993"/>
    </location>
</feature>
<dbReference type="InterPro" id="IPR036961">
    <property type="entry name" value="Kinesin_motor_dom_sf"/>
</dbReference>
<evidence type="ECO:0000313" key="14">
    <source>
        <dbReference type="Ensembl" id="ENSCMUP00000028832.1"/>
    </source>
</evidence>
<evidence type="ECO:0000256" key="4">
    <source>
        <dbReference type="ARBA" id="ARBA00022741"/>
    </source>
</evidence>
<feature type="region of interest" description="Actin-binding" evidence="11">
    <location>
        <begin position="624"/>
        <end position="646"/>
    </location>
</feature>
<dbReference type="GO" id="GO:0005524">
    <property type="term" value="F:ATP binding"/>
    <property type="evidence" value="ECO:0007669"/>
    <property type="project" value="UniProtKB-UniRule"/>
</dbReference>
<keyword evidence="8 11" id="KW-0518">Myosin</keyword>
<reference evidence="14" key="2">
    <citation type="submission" date="2025-08" db="UniProtKB">
        <authorList>
            <consortium name="Ensembl"/>
        </authorList>
    </citation>
    <scope>IDENTIFICATION</scope>
</reference>
<feature type="binding site" evidence="11">
    <location>
        <begin position="158"/>
        <end position="165"/>
    </location>
    <ligand>
        <name>ATP</name>
        <dbReference type="ChEBI" id="CHEBI:30616"/>
    </ligand>
</feature>
<dbReference type="InterPro" id="IPR004009">
    <property type="entry name" value="SH3_Myosin"/>
</dbReference>
<keyword evidence="7 12" id="KW-0175">Coiled coil</keyword>
<accession>A0A8U7NVA5</accession>
<evidence type="ECO:0000313" key="15">
    <source>
        <dbReference type="Proteomes" id="UP000694553"/>
    </source>
</evidence>
<dbReference type="PANTHER" id="PTHR13140">
    <property type="entry name" value="MYOSIN"/>
    <property type="match status" value="1"/>
</dbReference>
<dbReference type="GO" id="GO:0016459">
    <property type="term" value="C:myosin complex"/>
    <property type="evidence" value="ECO:0007669"/>
    <property type="project" value="UniProtKB-KW"/>
</dbReference>
<dbReference type="InterPro" id="IPR058662">
    <property type="entry name" value="Myo5a/b_dom"/>
</dbReference>
<keyword evidence="6" id="KW-0112">Calmodulin-binding</keyword>
<dbReference type="Pfam" id="PF00063">
    <property type="entry name" value="Myosin_head"/>
    <property type="match status" value="1"/>
</dbReference>
<name>A0A8U7NVA5_CORMO</name>
<dbReference type="PANTHER" id="PTHR13140:SF273">
    <property type="entry name" value="UNCONVENTIONAL MYOSIN-VA"/>
    <property type="match status" value="1"/>
</dbReference>
<evidence type="ECO:0000256" key="8">
    <source>
        <dbReference type="ARBA" id="ARBA00023123"/>
    </source>
</evidence>
<evidence type="ECO:0000256" key="5">
    <source>
        <dbReference type="ARBA" id="ARBA00022840"/>
    </source>
</evidence>
<dbReference type="InterPro" id="IPR036103">
    <property type="entry name" value="MYSc_Myo5"/>
</dbReference>
<keyword evidence="5 11" id="KW-0067">ATP-binding</keyword>
<evidence type="ECO:0000256" key="11">
    <source>
        <dbReference type="PROSITE-ProRule" id="PRU00782"/>
    </source>
</evidence>
<evidence type="ECO:0000256" key="1">
    <source>
        <dbReference type="ARBA" id="ARBA00008314"/>
    </source>
</evidence>
<dbReference type="Gene3D" id="3.30.70.1590">
    <property type="match status" value="1"/>
</dbReference>
<sequence>MGHSYARVWIPDPEEVWKSAELLKDYKPGDKVLQLRLEEGKDLEYSLDPKTKELPPLRNPDILVGENDLTALSYLHEPAVLHNLKVRFIDSKLIYTYCGIVLVAINPYEQLPIYGEDIINAYSGQNMGDMDPHIFAVAEEAYKQMARDERNQSIIVSGESGAGKTVSAKYAMRYFATVSGSASEANVEEKVLASNPIMESIGNAKTTRNDNSSRFGKYIEIGFDKRYRIIGANMRTYLLEKSRVVFQAEEERNYHIFYQLCASAALPEFKTLRLGMPFTFIVLCGGRDRAASLSFLRISDSYQMGIFRILAGILHLGNVEFASRDSDSCTVPPKHEPLIIFCDLMGVEYEEMAHWLCHRKLATATETYIKPISKLHAINARDALAKHIYANLFNWIVDHVNKALHATVKQHSFIGVLDIYGFETFEINSFEQFCINYANEKLQQQFNMHVFKLEQEEYMKEQIPWTLIDFYDNQPCINLIEAKMGILDLLDEECKMPKGSDDSWAQKLYNTHLNKCTLFEKPRLSNKAFIIKHFADKVEYQCEGFLEKNKDTVYEEQIKVLKSSKFKLLPELFQDEEKVLSPTSATPSGRVPLSRMPIKPAKARPGQASKEHKKTVGHQFRNSLHLLMETLNATTPHYVRCIKPNDFKFPFTFDEKRAVQQLRACGVLETIRISAAGFPSRWTYQEFFSRYRVLMKQRDVLGDRKQTCKNVLEKLIQDKDKYQFGKTKIFFRAGQVAYLEKIRADKLRAACIRIQKTIRGWLMRKKYVRMRKAAITIQRHVRGYQARCYAKFLRRTRAAITIQKFQRMYVVRKRYQCMRDATIALQALLRGYMVRNKYQMMLREHKSVVIQKHVRGWLARRRYGRTLRAIVYLQCCYRRMMAKRELKKLKIEARSVERYKKLHIGLENKIMQLQRKIDEQNKEYKSLLEKMSSLEITYSTETEKLRSDVERLRMSEEEAKNATNRVISLQEEIAKLRRELHQTQSEKKSIEEWADKYKHETEQACMGSQVHERIYRGLVSTQVFQLSESSNISVFLSFPSLFPIFTHCCASLCCGRGILLDFPLFFLKQEPSEKKAPLDMSLFLKLQKRVSELEQEKQSLQDELDRKEEQALRAKAKYESLKRQELESENKKLKNELNELQKALTETRAPEVTAPGAPAYRVLLDQLTSVSEELEVRKEEVLILRSQLVSQKEAIQPKVNHTEQVQSPQDYHMLNEDGELWLAYEGLKQANRLLESQLQSQKKSHENELESLRGEIQGLKEENNRQQQLLAQNLQLPPEARIEASLQHEITRLTNENLDLMEQLEKQDKTVRKLKKQLKVFAKKIGELEVGQMENISPGQIIDEPIRPVNIPRKEKDFQGMLEYKKEDEQKLVKNLILELKPRGVAVNLIPGLPAYILFMCVRHADYLNDDQKVRSLLTSTINGIKKVLKKRGDDFETVSFWLSNTCRFLHCLKQYSGEEGFMKHNTPRQNEHCLTNFDLAEYRQVLSDLAIQIYQQLVRVLENILQPMIVSGMLEHETIQGVSGVKPTGLRKRTSSIADEGTYTLDSIIRQLNSFHSVMCQHGMDPELIKQVVKQMFYIIGAVTLNNLLLRKDMCSWSKGMQIRYNVSQLEEWLRDKNLMNSGAKETLEPLIQAAQLLQVKKKTDEDAEAICSMCNALTTAQIVKVLNLYTPVNEFEERVLVSFIRTIQVRLRDRKDSPQLLMDAKHIFPVTFPFNPSSLALETIQIPASLGLGFISRV</sequence>
<dbReference type="GO" id="GO:0016020">
    <property type="term" value="C:membrane"/>
    <property type="evidence" value="ECO:0007669"/>
    <property type="project" value="TreeGrafter"/>
</dbReference>
<dbReference type="PROSITE" id="PS50096">
    <property type="entry name" value="IQ"/>
    <property type="match status" value="6"/>
</dbReference>
<keyword evidence="3" id="KW-0677">Repeat</keyword>
<dbReference type="Gene3D" id="1.20.58.530">
    <property type="match status" value="1"/>
</dbReference>
<dbReference type="FunFam" id="1.20.5.190:FF:000006">
    <property type="entry name" value="Myosin VA"/>
    <property type="match status" value="1"/>
</dbReference>
<keyword evidence="4 11" id="KW-0547">Nucleotide-binding</keyword>
<dbReference type="Gene3D" id="3.40.850.10">
    <property type="entry name" value="Kinesin motor domain"/>
    <property type="match status" value="1"/>
</dbReference>
<dbReference type="Ensembl" id="ENSCMUT00000035303.1">
    <property type="protein sequence ID" value="ENSCMUP00000028832.1"/>
    <property type="gene ID" value="ENSCMUG00000016190.2"/>
</dbReference>
<feature type="region of interest" description="Disordered" evidence="13">
    <location>
        <begin position="580"/>
        <end position="615"/>
    </location>
</feature>
<dbReference type="SMART" id="SM01132">
    <property type="entry name" value="DIL"/>
    <property type="match status" value="1"/>
</dbReference>
<dbReference type="Gene3D" id="1.20.120.720">
    <property type="entry name" value="Myosin VI head, motor domain, U50 subdomain"/>
    <property type="match status" value="1"/>
</dbReference>
<dbReference type="GO" id="GO:0051015">
    <property type="term" value="F:actin filament binding"/>
    <property type="evidence" value="ECO:0007669"/>
    <property type="project" value="TreeGrafter"/>
</dbReference>
<dbReference type="Pfam" id="PF01843">
    <property type="entry name" value="DIL"/>
    <property type="match status" value="1"/>
</dbReference>
<evidence type="ECO:0000256" key="2">
    <source>
        <dbReference type="ARBA" id="ARBA00022553"/>
    </source>
</evidence>
<dbReference type="FunFam" id="3.40.850.10:FF:000089">
    <property type="entry name" value="Myosin VC"/>
    <property type="match status" value="1"/>
</dbReference>
<dbReference type="SUPFAM" id="SSF52540">
    <property type="entry name" value="P-loop containing nucleoside triphosphate hydrolases"/>
    <property type="match status" value="3"/>
</dbReference>
<feature type="coiled-coil region" evidence="12">
    <location>
        <begin position="1083"/>
        <end position="1150"/>
    </location>
</feature>
<keyword evidence="15" id="KW-1185">Reference proteome</keyword>
<dbReference type="InterPro" id="IPR037988">
    <property type="entry name" value="Myo5a_CBD"/>
</dbReference>
<feature type="coiled-coil region" evidence="12">
    <location>
        <begin position="1224"/>
        <end position="1324"/>
    </location>
</feature>
<dbReference type="PROSITE" id="PS51456">
    <property type="entry name" value="MYOSIN_MOTOR"/>
    <property type="match status" value="1"/>
</dbReference>
<evidence type="ECO:0000256" key="13">
    <source>
        <dbReference type="SAM" id="MobiDB-lite"/>
    </source>
</evidence>
<gene>
    <name evidence="14" type="primary">MYO5A</name>
</gene>
<dbReference type="Pfam" id="PF25966">
    <property type="entry name" value="Myo5a"/>
    <property type="match status" value="1"/>
</dbReference>
<organism evidence="14 15">
    <name type="scientific">Corvus moneduloides</name>
    <name type="common">New Caledonian crow</name>
    <dbReference type="NCBI Taxonomy" id="1196302"/>
    <lineage>
        <taxon>Eukaryota</taxon>
        <taxon>Metazoa</taxon>
        <taxon>Chordata</taxon>
        <taxon>Craniata</taxon>
        <taxon>Vertebrata</taxon>
        <taxon>Euteleostomi</taxon>
        <taxon>Archelosauria</taxon>
        <taxon>Archosauria</taxon>
        <taxon>Dinosauria</taxon>
        <taxon>Saurischia</taxon>
        <taxon>Theropoda</taxon>
        <taxon>Coelurosauria</taxon>
        <taxon>Aves</taxon>
        <taxon>Neognathae</taxon>
        <taxon>Neoaves</taxon>
        <taxon>Telluraves</taxon>
        <taxon>Australaves</taxon>
        <taxon>Passeriformes</taxon>
        <taxon>Corvoidea</taxon>
        <taxon>Corvidae</taxon>
        <taxon>Corvus</taxon>
    </lineage>
</organism>
<dbReference type="InterPro" id="IPR000048">
    <property type="entry name" value="IQ_motif_EF-hand-BS"/>
</dbReference>
<dbReference type="PROSITE" id="PS51844">
    <property type="entry name" value="SH3_LIKE"/>
    <property type="match status" value="1"/>
</dbReference>
<dbReference type="GO" id="GO:0007015">
    <property type="term" value="P:actin filament organization"/>
    <property type="evidence" value="ECO:0007669"/>
    <property type="project" value="TreeGrafter"/>
</dbReference>
<reference evidence="14" key="3">
    <citation type="submission" date="2025-09" db="UniProtKB">
        <authorList>
            <consortium name="Ensembl"/>
        </authorList>
    </citation>
    <scope>IDENTIFICATION</scope>
</reference>
<dbReference type="CDD" id="cd15478">
    <property type="entry name" value="Myo5a_CBD"/>
    <property type="match status" value="1"/>
</dbReference>
<dbReference type="Gene3D" id="1.20.5.190">
    <property type="match status" value="3"/>
</dbReference>
<dbReference type="PROSITE" id="PS51126">
    <property type="entry name" value="DILUTE"/>
    <property type="match status" value="1"/>
</dbReference>
<evidence type="ECO:0000256" key="9">
    <source>
        <dbReference type="ARBA" id="ARBA00023175"/>
    </source>
</evidence>
<dbReference type="GO" id="GO:0000146">
    <property type="term" value="F:microfilament motor activity"/>
    <property type="evidence" value="ECO:0007669"/>
    <property type="project" value="TreeGrafter"/>
</dbReference>
<reference evidence="15" key="1">
    <citation type="submission" date="2019-10" db="EMBL/GenBank/DDBJ databases">
        <title>Corvus moneduloides (New Caledonian crow) genome, bCorMon1, primary haplotype.</title>
        <authorList>
            <person name="Rutz C."/>
            <person name="Fungtammasan C."/>
            <person name="Mountcastle J."/>
            <person name="Formenti G."/>
            <person name="Chow W."/>
            <person name="Howe K."/>
            <person name="Steele M.P."/>
            <person name="Fernandes J."/>
            <person name="Gilbert M.T.P."/>
            <person name="Fedrigo O."/>
            <person name="Jarvis E.D."/>
            <person name="Gemmell N."/>
        </authorList>
    </citation>
    <scope>NUCLEOTIDE SEQUENCE [LARGE SCALE GENOMIC DNA]</scope>
</reference>
<dbReference type="PRINTS" id="PR00193">
    <property type="entry name" value="MYOSINHEAVY"/>
</dbReference>
<dbReference type="FunFam" id="3.30.70.1590:FF:000003">
    <property type="entry name" value="Myosin-Va isoform 1"/>
    <property type="match status" value="1"/>
</dbReference>
<evidence type="ECO:0000256" key="12">
    <source>
        <dbReference type="SAM" id="Coils"/>
    </source>
</evidence>
<evidence type="ECO:0000256" key="6">
    <source>
        <dbReference type="ARBA" id="ARBA00022860"/>
    </source>
</evidence>
<dbReference type="FunFam" id="1.20.58.530:FF:000002">
    <property type="entry name" value="Class V myosin"/>
    <property type="match status" value="1"/>
</dbReference>
<dbReference type="Proteomes" id="UP000694553">
    <property type="component" value="Unassembled WGS sequence"/>
</dbReference>
<dbReference type="Pfam" id="PF00612">
    <property type="entry name" value="IQ"/>
    <property type="match status" value="6"/>
</dbReference>
<keyword evidence="9 11" id="KW-0505">Motor protein</keyword>
<protein>
    <submittedName>
        <fullName evidence="14">Myosin VA</fullName>
    </submittedName>
</protein>
<dbReference type="SMART" id="SM00242">
    <property type="entry name" value="MYSc"/>
    <property type="match status" value="1"/>
</dbReference>
<dbReference type="SMART" id="SM00015">
    <property type="entry name" value="IQ"/>
    <property type="match status" value="6"/>
</dbReference>
<evidence type="ECO:0000256" key="3">
    <source>
        <dbReference type="ARBA" id="ARBA00022737"/>
    </source>
</evidence>
<dbReference type="GO" id="GO:0005516">
    <property type="term" value="F:calmodulin binding"/>
    <property type="evidence" value="ECO:0007669"/>
    <property type="project" value="UniProtKB-KW"/>
</dbReference>